<sequence length="90" mass="9376">MQFIQIASLFAVMAASVFADANVGSSCDGNAYDCVAGGSGIAVCDGAKWQLASECGSCPNACMFPPGTKVPYCHVSRFRNGGWVRQMDAT</sequence>
<feature type="chain" id="PRO_5040451382" evidence="1">
    <location>
        <begin position="20"/>
        <end position="90"/>
    </location>
</feature>
<accession>A0A9P6LDX4</accession>
<keyword evidence="3" id="KW-1185">Reference proteome</keyword>
<name>A0A9P6LDX4_9PEZI</name>
<evidence type="ECO:0000313" key="2">
    <source>
        <dbReference type="EMBL" id="KAF9869698.1"/>
    </source>
</evidence>
<reference evidence="2" key="2">
    <citation type="submission" date="2020-11" db="EMBL/GenBank/DDBJ databases">
        <title>Whole genome sequencing of Colletotrichum sp.</title>
        <authorList>
            <person name="Li H."/>
        </authorList>
    </citation>
    <scope>NUCLEOTIDE SEQUENCE</scope>
    <source>
        <strain evidence="2">CkLH20</strain>
    </source>
</reference>
<feature type="signal peptide" evidence="1">
    <location>
        <begin position="1"/>
        <end position="19"/>
    </location>
</feature>
<dbReference type="GeneID" id="62168671"/>
<evidence type="ECO:0000313" key="3">
    <source>
        <dbReference type="Proteomes" id="UP000781932"/>
    </source>
</evidence>
<dbReference type="OrthoDB" id="4841150at2759"/>
<keyword evidence="1" id="KW-0732">Signal</keyword>
<proteinExistence type="predicted"/>
<reference evidence="2" key="1">
    <citation type="submission" date="2020-03" db="EMBL/GenBank/DDBJ databases">
        <authorList>
            <person name="He L."/>
        </authorList>
    </citation>
    <scope>NUCLEOTIDE SEQUENCE</scope>
    <source>
        <strain evidence="2">CkLH20</strain>
    </source>
</reference>
<dbReference type="Proteomes" id="UP000781932">
    <property type="component" value="Unassembled WGS sequence"/>
</dbReference>
<organism evidence="2 3">
    <name type="scientific">Colletotrichum karsti</name>
    <dbReference type="NCBI Taxonomy" id="1095194"/>
    <lineage>
        <taxon>Eukaryota</taxon>
        <taxon>Fungi</taxon>
        <taxon>Dikarya</taxon>
        <taxon>Ascomycota</taxon>
        <taxon>Pezizomycotina</taxon>
        <taxon>Sordariomycetes</taxon>
        <taxon>Hypocreomycetidae</taxon>
        <taxon>Glomerellales</taxon>
        <taxon>Glomerellaceae</taxon>
        <taxon>Colletotrichum</taxon>
        <taxon>Colletotrichum boninense species complex</taxon>
    </lineage>
</organism>
<dbReference type="EMBL" id="JAATWM020000066">
    <property type="protein sequence ID" value="KAF9869698.1"/>
    <property type="molecule type" value="Genomic_DNA"/>
</dbReference>
<protein>
    <submittedName>
        <fullName evidence="2">Uncharacterized protein</fullName>
    </submittedName>
</protein>
<evidence type="ECO:0000256" key="1">
    <source>
        <dbReference type="SAM" id="SignalP"/>
    </source>
</evidence>
<comment type="caution">
    <text evidence="2">The sequence shown here is derived from an EMBL/GenBank/DDBJ whole genome shotgun (WGS) entry which is preliminary data.</text>
</comment>
<dbReference type="RefSeq" id="XP_038739159.1">
    <property type="nucleotide sequence ID" value="XM_038895597.1"/>
</dbReference>
<dbReference type="AlphaFoldDB" id="A0A9P6LDX4"/>
<gene>
    <name evidence="2" type="ORF">CkaCkLH20_12885</name>
</gene>